<sequence>MFYVDAGHDLDHDFTGSVRLFLNADQTALMERVSEGDATTLQLLIGQVMAQLLRQALADHDFTPIDALPGSVRAVLGSWLTLAFPDEPLEEVRILARREPARFEAALSALAAAQVSGRG</sequence>
<dbReference type="AlphaFoldDB" id="A0A1Y6CAQ2"/>
<reference evidence="1 2" key="1">
    <citation type="submission" date="2017-04" db="EMBL/GenBank/DDBJ databases">
        <authorList>
            <person name="Afonso C.L."/>
            <person name="Miller P.J."/>
            <person name="Scott M.A."/>
            <person name="Spackman E."/>
            <person name="Goraichik I."/>
            <person name="Dimitrov K.M."/>
            <person name="Suarez D.L."/>
            <person name="Swayne D.E."/>
        </authorList>
    </citation>
    <scope>NUCLEOTIDE SEQUENCE [LARGE SCALE GENOMIC DNA]</scope>
    <source>
        <strain evidence="1 2">USBA 355</strain>
    </source>
</reference>
<organism evidence="1 2">
    <name type="scientific">Tistlia consotensis USBA 355</name>
    <dbReference type="NCBI Taxonomy" id="560819"/>
    <lineage>
        <taxon>Bacteria</taxon>
        <taxon>Pseudomonadati</taxon>
        <taxon>Pseudomonadota</taxon>
        <taxon>Alphaproteobacteria</taxon>
        <taxon>Rhodospirillales</taxon>
        <taxon>Rhodovibrionaceae</taxon>
        <taxon>Tistlia</taxon>
    </lineage>
</organism>
<proteinExistence type="predicted"/>
<keyword evidence="2" id="KW-1185">Reference proteome</keyword>
<accession>A0A1Y6CAQ2</accession>
<gene>
    <name evidence="1" type="ORF">SAMN05428998_118109</name>
</gene>
<evidence type="ECO:0000313" key="1">
    <source>
        <dbReference type="EMBL" id="SMF52283.1"/>
    </source>
</evidence>
<protein>
    <submittedName>
        <fullName evidence="1">Uncharacterized protein</fullName>
    </submittedName>
</protein>
<name>A0A1Y6CAQ2_9PROT</name>
<evidence type="ECO:0000313" key="2">
    <source>
        <dbReference type="Proteomes" id="UP000192917"/>
    </source>
</evidence>
<dbReference type="EMBL" id="FWZX01000018">
    <property type="protein sequence ID" value="SMF52283.1"/>
    <property type="molecule type" value="Genomic_DNA"/>
</dbReference>
<dbReference type="Proteomes" id="UP000192917">
    <property type="component" value="Unassembled WGS sequence"/>
</dbReference>